<dbReference type="AlphaFoldDB" id="A0AAW9RWV5"/>
<dbReference type="Proteomes" id="UP001378188">
    <property type="component" value="Unassembled WGS sequence"/>
</dbReference>
<dbReference type="EMBL" id="JAZHOF010000013">
    <property type="protein sequence ID" value="MEJ8574732.1"/>
    <property type="molecule type" value="Genomic_DNA"/>
</dbReference>
<keyword evidence="3" id="KW-1185">Reference proteome</keyword>
<proteinExistence type="predicted"/>
<dbReference type="Gene3D" id="2.60.40.2420">
    <property type="match status" value="1"/>
</dbReference>
<sequence length="136" mass="13469">MTRNHKRFAARILPVVLGLGVIGVGVGTVRTTPASAGSAPVSCEIQAARAGSMIALSGVVHSSASVEGSYRLSVVSSGGGGSSNINQGGGFTIGSDGSATLGQVTLGNSGAVYDARLQVTVSGKTYSCDQRIDGNI</sequence>
<comment type="caution">
    <text evidence="2">The sequence shown here is derived from an EMBL/GenBank/DDBJ whole genome shotgun (WGS) entry which is preliminary data.</text>
</comment>
<reference evidence="2 3" key="1">
    <citation type="submission" date="2024-02" db="EMBL/GenBank/DDBJ databases">
        <title>Genome analysis and characterization of Microbaculum marinisediminis sp. nov., isolated from marine sediment.</title>
        <authorList>
            <person name="Du Z.-J."/>
            <person name="Ye Y.-Q."/>
            <person name="Zhang Z.-R."/>
            <person name="Yuan S.-M."/>
            <person name="Zhang X.-Y."/>
        </authorList>
    </citation>
    <scope>NUCLEOTIDE SEQUENCE [LARGE SCALE GENOMIC DNA]</scope>
    <source>
        <strain evidence="2 3">SDUM1044001</strain>
    </source>
</reference>
<name>A0AAW9RWV5_9HYPH</name>
<protein>
    <submittedName>
        <fullName evidence="2">Curli-like amyloid fiber formation chaperone CsgH</fullName>
    </submittedName>
</protein>
<evidence type="ECO:0000313" key="2">
    <source>
        <dbReference type="EMBL" id="MEJ8574732.1"/>
    </source>
</evidence>
<gene>
    <name evidence="2" type="primary">csgH</name>
    <name evidence="2" type="ORF">V3328_24865</name>
</gene>
<accession>A0AAW9RWV5</accession>
<evidence type="ECO:0000259" key="1">
    <source>
        <dbReference type="Pfam" id="PF21112"/>
    </source>
</evidence>
<dbReference type="NCBIfam" id="NF041112">
    <property type="entry name" value="chap_CsgH_alph"/>
    <property type="match status" value="1"/>
</dbReference>
<dbReference type="InterPro" id="IPR047726">
    <property type="entry name" value="CsgH_dom"/>
</dbReference>
<organism evidence="2 3">
    <name type="scientific">Microbaculum marinum</name>
    <dbReference type="NCBI Taxonomy" id="1764581"/>
    <lineage>
        <taxon>Bacteria</taxon>
        <taxon>Pseudomonadati</taxon>
        <taxon>Pseudomonadota</taxon>
        <taxon>Alphaproteobacteria</taxon>
        <taxon>Hyphomicrobiales</taxon>
        <taxon>Tepidamorphaceae</taxon>
        <taxon>Microbaculum</taxon>
    </lineage>
</organism>
<dbReference type="RefSeq" id="WP_340332431.1">
    <property type="nucleotide sequence ID" value="NZ_JAZHOF010000013.1"/>
</dbReference>
<feature type="domain" description="CsgH-like" evidence="1">
    <location>
        <begin position="41"/>
        <end position="128"/>
    </location>
</feature>
<dbReference type="Pfam" id="PF21112">
    <property type="entry name" value="CsgH"/>
    <property type="match status" value="1"/>
</dbReference>
<evidence type="ECO:0000313" key="3">
    <source>
        <dbReference type="Proteomes" id="UP001378188"/>
    </source>
</evidence>
<dbReference type="InterPro" id="IPR048632">
    <property type="entry name" value="CsgH-like"/>
</dbReference>
<dbReference type="InterPro" id="IPR053722">
    <property type="entry name" value="Curli_assembly_CsgC/AgfC"/>
</dbReference>